<dbReference type="SUPFAM" id="SSF101936">
    <property type="entry name" value="DNA-binding pseudobarrel domain"/>
    <property type="match status" value="1"/>
</dbReference>
<comment type="subcellular location">
    <subcellularLocation>
        <location evidence="1">Nucleus</location>
    </subcellularLocation>
</comment>
<sequence>MKFEVAVYHKDKSDDVYKEDSVGGKGCLKWFKIINWLNLHTGELEIPIVFAERCGAAIKGNAKIYLADGMVFSCYFSNTTKLLFGIKNLLEYYGVRDKYTMFFEYAGNSTFYTSIYNEEGAEIFNELTRKLTLETVLNQKNPTFFVIIDSDEEEGEAGAKEIEEVSLGSTDASGNLLTPIVLDI</sequence>
<keyword evidence="4" id="KW-0804">Transcription</keyword>
<evidence type="ECO:0000313" key="6">
    <source>
        <dbReference type="EMBL" id="KZM94634.1"/>
    </source>
</evidence>
<accession>A0A164YK71</accession>
<dbReference type="InterPro" id="IPR015300">
    <property type="entry name" value="DNA-bd_pseudobarrel_sf"/>
</dbReference>
<reference evidence="7" key="2">
    <citation type="submission" date="2022-03" db="EMBL/GenBank/DDBJ databases">
        <title>Draft title - Genomic analysis of global carrot germplasm unveils the trajectory of domestication and the origin of high carotenoid orange carrot.</title>
        <authorList>
            <person name="Iorizzo M."/>
            <person name="Ellison S."/>
            <person name="Senalik D."/>
            <person name="Macko-Podgorni A."/>
            <person name="Grzebelus D."/>
            <person name="Bostan H."/>
            <person name="Rolling W."/>
            <person name="Curaba J."/>
            <person name="Simon P."/>
        </authorList>
    </citation>
    <scope>NUCLEOTIDE SEQUENCE</scope>
    <source>
        <tissue evidence="7">Leaf</tissue>
    </source>
</reference>
<protein>
    <submittedName>
        <fullName evidence="6">Uncharacterized protein</fullName>
    </submittedName>
</protein>
<dbReference type="AlphaFoldDB" id="A0A164YK71"/>
<reference evidence="6" key="1">
    <citation type="journal article" date="2016" name="Nat. Genet.">
        <title>A high-quality carrot genome assembly provides new insights into carotenoid accumulation and asterid genome evolution.</title>
        <authorList>
            <person name="Iorizzo M."/>
            <person name="Ellison S."/>
            <person name="Senalik D."/>
            <person name="Zeng P."/>
            <person name="Satapoomin P."/>
            <person name="Huang J."/>
            <person name="Bowman M."/>
            <person name="Iovene M."/>
            <person name="Sanseverino W."/>
            <person name="Cavagnaro P."/>
            <person name="Yildiz M."/>
            <person name="Macko-Podgorni A."/>
            <person name="Moranska E."/>
            <person name="Grzebelus E."/>
            <person name="Grzebelus D."/>
            <person name="Ashrafi H."/>
            <person name="Zheng Z."/>
            <person name="Cheng S."/>
            <person name="Spooner D."/>
            <person name="Van Deynze A."/>
            <person name="Simon P."/>
        </authorList>
    </citation>
    <scope>NUCLEOTIDE SEQUENCE [LARGE SCALE GENOMIC DNA]</scope>
    <source>
        <tissue evidence="6">Leaf</tissue>
    </source>
</reference>
<evidence type="ECO:0000256" key="1">
    <source>
        <dbReference type="ARBA" id="ARBA00004123"/>
    </source>
</evidence>
<evidence type="ECO:0000313" key="7">
    <source>
        <dbReference type="EMBL" id="WOH01102.1"/>
    </source>
</evidence>
<dbReference type="EMBL" id="CP093347">
    <property type="protein sequence ID" value="WOH01102.1"/>
    <property type="molecule type" value="Genomic_DNA"/>
</dbReference>
<dbReference type="EMBL" id="LNRQ01000005">
    <property type="protein sequence ID" value="KZM94634.1"/>
    <property type="molecule type" value="Genomic_DNA"/>
</dbReference>
<evidence type="ECO:0000256" key="2">
    <source>
        <dbReference type="ARBA" id="ARBA00023015"/>
    </source>
</evidence>
<dbReference type="Proteomes" id="UP000077755">
    <property type="component" value="Chromosome 5"/>
</dbReference>
<keyword evidence="2" id="KW-0805">Transcription regulation</keyword>
<evidence type="ECO:0000256" key="4">
    <source>
        <dbReference type="ARBA" id="ARBA00023163"/>
    </source>
</evidence>
<organism evidence="6">
    <name type="scientific">Daucus carota subsp. sativus</name>
    <name type="common">Carrot</name>
    <dbReference type="NCBI Taxonomy" id="79200"/>
    <lineage>
        <taxon>Eukaryota</taxon>
        <taxon>Viridiplantae</taxon>
        <taxon>Streptophyta</taxon>
        <taxon>Embryophyta</taxon>
        <taxon>Tracheophyta</taxon>
        <taxon>Spermatophyta</taxon>
        <taxon>Magnoliopsida</taxon>
        <taxon>eudicotyledons</taxon>
        <taxon>Gunneridae</taxon>
        <taxon>Pentapetalae</taxon>
        <taxon>asterids</taxon>
        <taxon>campanulids</taxon>
        <taxon>Apiales</taxon>
        <taxon>Apiaceae</taxon>
        <taxon>Apioideae</taxon>
        <taxon>Scandiceae</taxon>
        <taxon>Daucinae</taxon>
        <taxon>Daucus</taxon>
        <taxon>Daucus sect. Daucus</taxon>
    </lineage>
</organism>
<dbReference type="Gramene" id="KZM94634">
    <property type="protein sequence ID" value="KZM94634"/>
    <property type="gene ID" value="DCAR_017877"/>
</dbReference>
<evidence type="ECO:0000256" key="5">
    <source>
        <dbReference type="ARBA" id="ARBA00023242"/>
    </source>
</evidence>
<evidence type="ECO:0000256" key="3">
    <source>
        <dbReference type="ARBA" id="ARBA00023125"/>
    </source>
</evidence>
<dbReference type="GO" id="GO:0003677">
    <property type="term" value="F:DNA binding"/>
    <property type="evidence" value="ECO:0007669"/>
    <property type="project" value="UniProtKB-KW"/>
</dbReference>
<keyword evidence="5" id="KW-0539">Nucleus</keyword>
<name>A0A164YK71_DAUCS</name>
<evidence type="ECO:0000313" key="8">
    <source>
        <dbReference type="Proteomes" id="UP000077755"/>
    </source>
</evidence>
<proteinExistence type="predicted"/>
<keyword evidence="3" id="KW-0238">DNA-binding</keyword>
<gene>
    <name evidence="6" type="ORF">DCAR_017877</name>
    <name evidence="7" type="ORF">DCAR_0520483</name>
</gene>
<keyword evidence="8" id="KW-1185">Reference proteome</keyword>
<dbReference type="GO" id="GO:0005634">
    <property type="term" value="C:nucleus"/>
    <property type="evidence" value="ECO:0007669"/>
    <property type="project" value="UniProtKB-SubCell"/>
</dbReference>